<dbReference type="GO" id="GO:0005737">
    <property type="term" value="C:cytoplasm"/>
    <property type="evidence" value="ECO:0007669"/>
    <property type="project" value="UniProtKB-SubCell"/>
</dbReference>
<dbReference type="FunFam" id="2.60.260.20:FF:000009">
    <property type="entry name" value="Putative Mitochondrial DnaJ chaperone"/>
    <property type="match status" value="1"/>
</dbReference>
<feature type="domain" description="J" evidence="13">
    <location>
        <begin position="6"/>
        <end position="71"/>
    </location>
</feature>
<comment type="cofactor">
    <cofactor evidence="1">
        <name>Zn(2+)</name>
        <dbReference type="ChEBI" id="CHEBI:29105"/>
    </cofactor>
</comment>
<keyword evidence="4 12" id="KW-0963">Cytoplasm</keyword>
<keyword evidence="10 12" id="KW-0346">Stress response</keyword>
<gene>
    <name evidence="12" type="primary">dnaJ</name>
    <name evidence="14" type="ORF">HYY20_01295</name>
</gene>
<comment type="subunit">
    <text evidence="3 12">Homodimer.</text>
</comment>
<keyword evidence="11 12" id="KW-0143">Chaperone</keyword>
<dbReference type="AlphaFoldDB" id="A0A932CMN4"/>
<evidence type="ECO:0000256" key="10">
    <source>
        <dbReference type="ARBA" id="ARBA00023016"/>
    </source>
</evidence>
<evidence type="ECO:0000256" key="2">
    <source>
        <dbReference type="ARBA" id="ARBA00004496"/>
    </source>
</evidence>
<dbReference type="GO" id="GO:0005524">
    <property type="term" value="F:ATP binding"/>
    <property type="evidence" value="ECO:0007669"/>
    <property type="project" value="InterPro"/>
</dbReference>
<accession>A0A932CMN4</accession>
<dbReference type="SUPFAM" id="SSF46565">
    <property type="entry name" value="Chaperone J-domain"/>
    <property type="match status" value="1"/>
</dbReference>
<keyword evidence="7 12" id="KW-0677">Repeat</keyword>
<evidence type="ECO:0000256" key="3">
    <source>
        <dbReference type="ARBA" id="ARBA00011738"/>
    </source>
</evidence>
<dbReference type="InterPro" id="IPR036869">
    <property type="entry name" value="J_dom_sf"/>
</dbReference>
<comment type="similarity">
    <text evidence="12">Belongs to the DnaJ family.</text>
</comment>
<evidence type="ECO:0000256" key="11">
    <source>
        <dbReference type="ARBA" id="ARBA00023186"/>
    </source>
</evidence>
<keyword evidence="6" id="KW-0479">Metal-binding</keyword>
<dbReference type="HAMAP" id="MF_01152">
    <property type="entry name" value="DnaJ"/>
    <property type="match status" value="1"/>
</dbReference>
<comment type="domain">
    <text evidence="12">The J domain is necessary and sufficient to stimulate DnaK ATPase activity. Zinc center 1 plays an important role in the autonomous, DnaK-independent chaperone activity of DnaJ. Zinc center 2 is essential for interaction with DnaK and for DnaJ activity.</text>
</comment>
<evidence type="ECO:0000256" key="9">
    <source>
        <dbReference type="ARBA" id="ARBA00022833"/>
    </source>
</evidence>
<comment type="function">
    <text evidence="12">Participates actively in the response to hyperosmotic and heat shock by preventing the aggregation of stress-denatured proteins and by disaggregating proteins, also in an autonomous, DnaK-independent fashion. Unfolded proteins bind initially to DnaJ; upon interaction with the DnaJ-bound protein, DnaK hydrolyzes its bound ATP, resulting in the formation of a stable complex. GrpE releases ADP from DnaK; ATP binding to DnaK triggers the release of the substrate protein, thus completing the reaction cycle. Several rounds of ATP-dependent interactions between DnaJ, DnaK and GrpE are required for fully efficient folding. Also involved, together with DnaK and GrpE, in the DNA replication of plasmids through activation of initiation proteins.</text>
</comment>
<dbReference type="InterPro" id="IPR002939">
    <property type="entry name" value="DnaJ_C"/>
</dbReference>
<evidence type="ECO:0000256" key="4">
    <source>
        <dbReference type="ARBA" id="ARBA00022490"/>
    </source>
</evidence>
<dbReference type="InterPro" id="IPR001623">
    <property type="entry name" value="DnaJ_domain"/>
</dbReference>
<dbReference type="SMART" id="SM00271">
    <property type="entry name" value="DnaJ"/>
    <property type="match status" value="1"/>
</dbReference>
<dbReference type="Pfam" id="PF00226">
    <property type="entry name" value="DnaJ"/>
    <property type="match status" value="1"/>
</dbReference>
<evidence type="ECO:0000256" key="8">
    <source>
        <dbReference type="ARBA" id="ARBA00022771"/>
    </source>
</evidence>
<dbReference type="PRINTS" id="PR00625">
    <property type="entry name" value="JDOMAIN"/>
</dbReference>
<dbReference type="PANTHER" id="PTHR43096">
    <property type="entry name" value="DNAJ HOMOLOG 1, MITOCHONDRIAL-RELATED"/>
    <property type="match status" value="1"/>
</dbReference>
<keyword evidence="9" id="KW-0862">Zinc</keyword>
<sequence>MANKRDYYEVLGVKRNATESEVKKTYRKLARKHHPDVNPGNKQAEERFKEISEAYEVLSNKEKRKLYDQYGHMAFQSGFDPSRTYTYGYRPGEGFSGADYKDFDLGSMFGERQSGGLGDIFQQFFGGRRGTASQPRPEAARGRDLTYTLEISFEEAAKGTTAQVEIGRANGGVATKTETLSVKIPPGVDTGSKVRVAAKGEAGAFGGPAGDLYILTRVRPHPFFERKGNDIRCQVPISLTEAVFGGKIEVPTIDGPITMTIPEGTQGGQTFRLRGKGVPSLKGGGRGDQYVTVQITLPRDLDPASKELLRQFGERNPYNPRIGLRYTS</sequence>
<dbReference type="EMBL" id="JACPRF010000037">
    <property type="protein sequence ID" value="MBI2875497.1"/>
    <property type="molecule type" value="Genomic_DNA"/>
</dbReference>
<dbReference type="GO" id="GO:0006260">
    <property type="term" value="P:DNA replication"/>
    <property type="evidence" value="ECO:0007669"/>
    <property type="project" value="UniProtKB-KW"/>
</dbReference>
<organism evidence="14 15">
    <name type="scientific">Tectimicrobiota bacterium</name>
    <dbReference type="NCBI Taxonomy" id="2528274"/>
    <lineage>
        <taxon>Bacteria</taxon>
        <taxon>Pseudomonadati</taxon>
        <taxon>Nitrospinota/Tectimicrobiota group</taxon>
        <taxon>Candidatus Tectimicrobiota</taxon>
    </lineage>
</organism>
<dbReference type="FunFam" id="2.60.260.20:FF:000004">
    <property type="entry name" value="Molecular chaperone DnaJ"/>
    <property type="match status" value="1"/>
</dbReference>
<dbReference type="InterPro" id="IPR018253">
    <property type="entry name" value="DnaJ_domain_CS"/>
</dbReference>
<dbReference type="Pfam" id="PF01556">
    <property type="entry name" value="DnaJ_C"/>
    <property type="match status" value="1"/>
</dbReference>
<dbReference type="Gene3D" id="2.60.260.20">
    <property type="entry name" value="Urease metallochaperone UreE, N-terminal domain"/>
    <property type="match status" value="2"/>
</dbReference>
<evidence type="ECO:0000259" key="13">
    <source>
        <dbReference type="PROSITE" id="PS50076"/>
    </source>
</evidence>
<dbReference type="InterPro" id="IPR012724">
    <property type="entry name" value="DnaJ"/>
</dbReference>
<evidence type="ECO:0000313" key="15">
    <source>
        <dbReference type="Proteomes" id="UP000769766"/>
    </source>
</evidence>
<reference evidence="14" key="1">
    <citation type="submission" date="2020-07" db="EMBL/GenBank/DDBJ databases">
        <title>Huge and variable diversity of episymbiotic CPR bacteria and DPANN archaea in groundwater ecosystems.</title>
        <authorList>
            <person name="He C.Y."/>
            <person name="Keren R."/>
            <person name="Whittaker M."/>
            <person name="Farag I.F."/>
            <person name="Doudna J."/>
            <person name="Cate J.H.D."/>
            <person name="Banfield J.F."/>
        </authorList>
    </citation>
    <scope>NUCLEOTIDE SEQUENCE</scope>
    <source>
        <strain evidence="14">NC_groundwater_672_Ag_B-0.1um_62_36</strain>
    </source>
</reference>
<evidence type="ECO:0000256" key="6">
    <source>
        <dbReference type="ARBA" id="ARBA00022723"/>
    </source>
</evidence>
<protein>
    <recommendedName>
        <fullName evidence="12">Chaperone protein DnaJ</fullName>
    </recommendedName>
</protein>
<evidence type="ECO:0000256" key="7">
    <source>
        <dbReference type="ARBA" id="ARBA00022737"/>
    </source>
</evidence>
<dbReference type="SUPFAM" id="SSF49493">
    <property type="entry name" value="HSP40/DnaJ peptide-binding domain"/>
    <property type="match status" value="2"/>
</dbReference>
<evidence type="ECO:0000256" key="1">
    <source>
        <dbReference type="ARBA" id="ARBA00001947"/>
    </source>
</evidence>
<evidence type="ECO:0000256" key="12">
    <source>
        <dbReference type="HAMAP-Rule" id="MF_01152"/>
    </source>
</evidence>
<keyword evidence="8" id="KW-0863">Zinc-finger</keyword>
<comment type="caution">
    <text evidence="12">Lacks conserved residue(s) required for the propagation of feature annotation.</text>
</comment>
<dbReference type="PROSITE" id="PS50076">
    <property type="entry name" value="DNAJ_2"/>
    <property type="match status" value="1"/>
</dbReference>
<dbReference type="GO" id="GO:0009408">
    <property type="term" value="P:response to heat"/>
    <property type="evidence" value="ECO:0007669"/>
    <property type="project" value="InterPro"/>
</dbReference>
<dbReference type="Proteomes" id="UP000769766">
    <property type="component" value="Unassembled WGS sequence"/>
</dbReference>
<name>A0A932CMN4_UNCTE</name>
<dbReference type="CDD" id="cd10747">
    <property type="entry name" value="DnaJ_C"/>
    <property type="match status" value="1"/>
</dbReference>
<proteinExistence type="inferred from homology"/>
<dbReference type="PROSITE" id="PS00636">
    <property type="entry name" value="DNAJ_1"/>
    <property type="match status" value="1"/>
</dbReference>
<dbReference type="GO" id="GO:0051082">
    <property type="term" value="F:unfolded protein binding"/>
    <property type="evidence" value="ECO:0007669"/>
    <property type="project" value="UniProtKB-UniRule"/>
</dbReference>
<dbReference type="GO" id="GO:0008270">
    <property type="term" value="F:zinc ion binding"/>
    <property type="evidence" value="ECO:0007669"/>
    <property type="project" value="UniProtKB-KW"/>
</dbReference>
<dbReference type="GO" id="GO:0042026">
    <property type="term" value="P:protein refolding"/>
    <property type="evidence" value="ECO:0007669"/>
    <property type="project" value="TreeGrafter"/>
</dbReference>
<keyword evidence="5 12" id="KW-0235">DNA replication</keyword>
<dbReference type="PANTHER" id="PTHR43096:SF52">
    <property type="entry name" value="DNAJ HOMOLOG 1, MITOCHONDRIAL-RELATED"/>
    <property type="match status" value="1"/>
</dbReference>
<evidence type="ECO:0000256" key="5">
    <source>
        <dbReference type="ARBA" id="ARBA00022705"/>
    </source>
</evidence>
<evidence type="ECO:0000313" key="14">
    <source>
        <dbReference type="EMBL" id="MBI2875497.1"/>
    </source>
</evidence>
<dbReference type="Gene3D" id="1.10.287.110">
    <property type="entry name" value="DnaJ domain"/>
    <property type="match status" value="1"/>
</dbReference>
<dbReference type="CDD" id="cd06257">
    <property type="entry name" value="DnaJ"/>
    <property type="match status" value="1"/>
</dbReference>
<dbReference type="InterPro" id="IPR008971">
    <property type="entry name" value="HSP40/DnaJ_pept-bd"/>
</dbReference>
<comment type="subcellular location">
    <subcellularLocation>
        <location evidence="2 12">Cytoplasm</location>
    </subcellularLocation>
</comment>
<comment type="caution">
    <text evidence="14">The sequence shown here is derived from an EMBL/GenBank/DDBJ whole genome shotgun (WGS) entry which is preliminary data.</text>
</comment>